<comment type="similarity">
    <text evidence="1 6 7">Belongs to the universal ribosomal protein uS17 family.</text>
</comment>
<dbReference type="InterPro" id="IPR019979">
    <property type="entry name" value="Ribosomal_uS17_CS"/>
</dbReference>
<dbReference type="AlphaFoldDB" id="E0TJR8"/>
<dbReference type="GO" id="GO:0006412">
    <property type="term" value="P:translation"/>
    <property type="evidence" value="ECO:0007669"/>
    <property type="project" value="UniProtKB-UniRule"/>
</dbReference>
<dbReference type="KEGG" id="sum:SMCARI_249"/>
<evidence type="ECO:0000256" key="5">
    <source>
        <dbReference type="ARBA" id="ARBA00023274"/>
    </source>
</evidence>
<accession>E0TJR8</accession>
<evidence type="ECO:0000256" key="1">
    <source>
        <dbReference type="ARBA" id="ARBA00010254"/>
    </source>
</evidence>
<keyword evidence="5 6" id="KW-0687">Ribonucleoprotein</keyword>
<comment type="subunit">
    <text evidence="6">Part of the 30S ribosomal subunit.</text>
</comment>
<dbReference type="Gene3D" id="2.40.50.140">
    <property type="entry name" value="Nucleic acid-binding proteins"/>
    <property type="match status" value="1"/>
</dbReference>
<sequence length="86" mass="10404">MQIYKNSKKKIGFVISNKMKKTIIISEIKKIKHPYYKKCILNTKKYYVHDEHNISNKGDLVKIIETRPLSKTKCWRLLKIIKKYNY</sequence>
<keyword evidence="3 6" id="KW-0694">RNA-binding</keyword>
<comment type="function">
    <text evidence="6">One of the primary rRNA binding proteins, it binds specifically to the 5'-end of 16S ribosomal RNA.</text>
</comment>
<keyword evidence="4 6" id="KW-0689">Ribosomal protein</keyword>
<evidence type="ECO:0000256" key="7">
    <source>
        <dbReference type="RuleBase" id="RU003872"/>
    </source>
</evidence>
<proteinExistence type="inferred from homology"/>
<dbReference type="HAMAP" id="MF_01345_B">
    <property type="entry name" value="Ribosomal_uS17_B"/>
    <property type="match status" value="1"/>
</dbReference>
<dbReference type="GO" id="GO:0022627">
    <property type="term" value="C:cytosolic small ribosomal subunit"/>
    <property type="evidence" value="ECO:0007669"/>
    <property type="project" value="UniProtKB-UniRule"/>
</dbReference>
<dbReference type="Proteomes" id="UP000002231">
    <property type="component" value="Chromosome"/>
</dbReference>
<dbReference type="PANTHER" id="PTHR10744:SF1">
    <property type="entry name" value="SMALL RIBOSOMAL SUBUNIT PROTEIN US17M"/>
    <property type="match status" value="1"/>
</dbReference>
<dbReference type="PROSITE" id="PS00056">
    <property type="entry name" value="RIBOSOMAL_S17"/>
    <property type="match status" value="1"/>
</dbReference>
<evidence type="ECO:0000313" key="9">
    <source>
        <dbReference type="Proteomes" id="UP000002231"/>
    </source>
</evidence>
<dbReference type="STRING" id="706194.SMCARI_249"/>
<dbReference type="HOGENOM" id="CLU_073626_1_2_10"/>
<dbReference type="EMBL" id="CP002163">
    <property type="protein sequence ID" value="ADM90045.1"/>
    <property type="molecule type" value="Genomic_DNA"/>
</dbReference>
<organism evidence="8 9">
    <name type="scientific">Karelsulcia muelleri (strain CARI)</name>
    <name type="common">Sulcia muelleri</name>
    <dbReference type="NCBI Taxonomy" id="706194"/>
    <lineage>
        <taxon>Bacteria</taxon>
        <taxon>Pseudomonadati</taxon>
        <taxon>Bacteroidota</taxon>
        <taxon>Flavobacteriia</taxon>
        <taxon>Flavobacteriales</taxon>
        <taxon>Candidatus Karelsulcia</taxon>
    </lineage>
</organism>
<protein>
    <recommendedName>
        <fullName evidence="6">Small ribosomal subunit protein uS17</fullName>
    </recommendedName>
</protein>
<dbReference type="GO" id="GO:0019843">
    <property type="term" value="F:rRNA binding"/>
    <property type="evidence" value="ECO:0007669"/>
    <property type="project" value="UniProtKB-UniRule"/>
</dbReference>
<dbReference type="Pfam" id="PF00366">
    <property type="entry name" value="Ribosomal_S17"/>
    <property type="match status" value="1"/>
</dbReference>
<dbReference type="NCBIfam" id="TIGR03635">
    <property type="entry name" value="uS17_bact"/>
    <property type="match status" value="1"/>
</dbReference>
<dbReference type="NCBIfam" id="NF004123">
    <property type="entry name" value="PRK05610.1"/>
    <property type="match status" value="1"/>
</dbReference>
<dbReference type="PRINTS" id="PR00973">
    <property type="entry name" value="RIBOSOMALS17"/>
</dbReference>
<name>E0TJR8_KARMC</name>
<dbReference type="InterPro" id="IPR019984">
    <property type="entry name" value="Ribosomal_uS17_bact/chlr"/>
</dbReference>
<evidence type="ECO:0000256" key="4">
    <source>
        <dbReference type="ARBA" id="ARBA00022980"/>
    </source>
</evidence>
<dbReference type="GO" id="GO:0003735">
    <property type="term" value="F:structural constituent of ribosome"/>
    <property type="evidence" value="ECO:0007669"/>
    <property type="project" value="UniProtKB-UniRule"/>
</dbReference>
<gene>
    <name evidence="6 8" type="primary">rpsQ</name>
    <name evidence="8" type="ordered locus">SMCARI_249</name>
</gene>
<evidence type="ECO:0000256" key="6">
    <source>
        <dbReference type="HAMAP-Rule" id="MF_01345"/>
    </source>
</evidence>
<dbReference type="InterPro" id="IPR000266">
    <property type="entry name" value="Ribosomal_uS17"/>
</dbReference>
<keyword evidence="2 6" id="KW-0699">rRNA-binding</keyword>
<reference evidence="9" key="1">
    <citation type="journal article" date="2010" name="Genome Biol. Evol.">
        <title>Functional convergence in reduced genomes of bacterial symbionts spanning 200 My of evolution.</title>
        <authorList>
            <person name="McCutcheon J.P."/>
            <person name="Moran N.A."/>
        </authorList>
    </citation>
    <scope>NUCLEOTIDE SEQUENCE [LARGE SCALE GENOMIC DNA]</scope>
    <source>
        <strain evidence="9">CARI</strain>
    </source>
</reference>
<evidence type="ECO:0000313" key="8">
    <source>
        <dbReference type="EMBL" id="ADM90045.1"/>
    </source>
</evidence>
<keyword evidence="9" id="KW-1185">Reference proteome</keyword>
<dbReference type="PANTHER" id="PTHR10744">
    <property type="entry name" value="40S RIBOSOMAL PROTEIN S11 FAMILY MEMBER"/>
    <property type="match status" value="1"/>
</dbReference>
<evidence type="ECO:0000256" key="2">
    <source>
        <dbReference type="ARBA" id="ARBA00022730"/>
    </source>
</evidence>
<evidence type="ECO:0000256" key="3">
    <source>
        <dbReference type="ARBA" id="ARBA00022884"/>
    </source>
</evidence>
<dbReference type="SUPFAM" id="SSF50249">
    <property type="entry name" value="Nucleic acid-binding proteins"/>
    <property type="match status" value="1"/>
</dbReference>
<dbReference type="InterPro" id="IPR012340">
    <property type="entry name" value="NA-bd_OB-fold"/>
</dbReference>
<dbReference type="CDD" id="cd00364">
    <property type="entry name" value="Ribosomal_uS17"/>
    <property type="match status" value="1"/>
</dbReference>